<dbReference type="Pfam" id="PF00400">
    <property type="entry name" value="WD40"/>
    <property type="match status" value="3"/>
</dbReference>
<evidence type="ECO:0000256" key="1">
    <source>
        <dbReference type="ARBA" id="ARBA00022574"/>
    </source>
</evidence>
<protein>
    <submittedName>
        <fullName evidence="8">WD40 repeat protein</fullName>
    </submittedName>
</protein>
<dbReference type="PANTHER" id="PTHR35889:SF3">
    <property type="entry name" value="F-BOX DOMAIN-CONTAINING PROTEIN"/>
    <property type="match status" value="1"/>
</dbReference>
<dbReference type="PROSITE" id="PS50294">
    <property type="entry name" value="WD_REPEATS_REGION"/>
    <property type="match status" value="2"/>
</dbReference>
<gene>
    <name evidence="8" type="ORF">HNQ65_000224</name>
</gene>
<feature type="repeat" description="WD" evidence="3">
    <location>
        <begin position="177"/>
        <end position="217"/>
    </location>
</feature>
<accession>A0A7W7Y6Z1</accession>
<dbReference type="InterPro" id="IPR036322">
    <property type="entry name" value="WD40_repeat_dom_sf"/>
</dbReference>
<dbReference type="RefSeq" id="WP_184337534.1">
    <property type="nucleotide sequence ID" value="NZ_JACHIG010000001.1"/>
</dbReference>
<dbReference type="InterPro" id="IPR011444">
    <property type="entry name" value="DUF1549"/>
</dbReference>
<feature type="domain" description="DUF1549" evidence="5">
    <location>
        <begin position="667"/>
        <end position="850"/>
    </location>
</feature>
<feature type="signal peptide" evidence="4">
    <location>
        <begin position="1"/>
        <end position="19"/>
    </location>
</feature>
<dbReference type="PROSITE" id="PS00678">
    <property type="entry name" value="WD_REPEATS_1"/>
    <property type="match status" value="1"/>
</dbReference>
<reference evidence="8 9" key="1">
    <citation type="submission" date="2020-08" db="EMBL/GenBank/DDBJ databases">
        <title>Genomic Encyclopedia of Type Strains, Phase IV (KMG-IV): sequencing the most valuable type-strain genomes for metagenomic binning, comparative biology and taxonomic classification.</title>
        <authorList>
            <person name="Goeker M."/>
        </authorList>
    </citation>
    <scope>NUCLEOTIDE SEQUENCE [LARGE SCALE GENOMIC DNA]</scope>
    <source>
        <strain evidence="8 9">DSM 12252</strain>
    </source>
</reference>
<dbReference type="Gene3D" id="2.130.10.10">
    <property type="entry name" value="YVTN repeat-like/Quinoprotein amine dehydrogenase"/>
    <property type="match status" value="2"/>
</dbReference>
<evidence type="ECO:0000256" key="2">
    <source>
        <dbReference type="ARBA" id="ARBA00022737"/>
    </source>
</evidence>
<proteinExistence type="predicted"/>
<dbReference type="GO" id="GO:0009055">
    <property type="term" value="F:electron transfer activity"/>
    <property type="evidence" value="ECO:0007669"/>
    <property type="project" value="InterPro"/>
</dbReference>
<evidence type="ECO:0000256" key="3">
    <source>
        <dbReference type="PROSITE-ProRule" id="PRU00221"/>
    </source>
</evidence>
<dbReference type="AlphaFoldDB" id="A0A7W7Y6Z1"/>
<dbReference type="Pfam" id="PF07583">
    <property type="entry name" value="PSCyt2"/>
    <property type="match status" value="1"/>
</dbReference>
<evidence type="ECO:0000259" key="7">
    <source>
        <dbReference type="Pfam" id="PF07635"/>
    </source>
</evidence>
<dbReference type="SMART" id="SM00320">
    <property type="entry name" value="WD40"/>
    <property type="match status" value="5"/>
</dbReference>
<evidence type="ECO:0000259" key="6">
    <source>
        <dbReference type="Pfam" id="PF07587"/>
    </source>
</evidence>
<dbReference type="Pfam" id="PF07587">
    <property type="entry name" value="PSD1"/>
    <property type="match status" value="1"/>
</dbReference>
<dbReference type="PROSITE" id="PS50082">
    <property type="entry name" value="WD_REPEATS_2"/>
    <property type="match status" value="3"/>
</dbReference>
<dbReference type="Proteomes" id="UP000590740">
    <property type="component" value="Unassembled WGS sequence"/>
</dbReference>
<feature type="repeat" description="WD" evidence="3">
    <location>
        <begin position="265"/>
        <end position="306"/>
    </location>
</feature>
<evidence type="ECO:0000313" key="9">
    <source>
        <dbReference type="Proteomes" id="UP000590740"/>
    </source>
</evidence>
<dbReference type="InterPro" id="IPR008964">
    <property type="entry name" value="Invasin/intimin_cell_adhesion"/>
</dbReference>
<keyword evidence="1 3" id="KW-0853">WD repeat</keyword>
<dbReference type="GO" id="GO:0020037">
    <property type="term" value="F:heme binding"/>
    <property type="evidence" value="ECO:0007669"/>
    <property type="project" value="InterPro"/>
</dbReference>
<dbReference type="InterPro" id="IPR015943">
    <property type="entry name" value="WD40/YVTN_repeat-like_dom_sf"/>
</dbReference>
<dbReference type="Gene3D" id="2.60.40.1080">
    <property type="match status" value="1"/>
</dbReference>
<dbReference type="InterPro" id="IPR022655">
    <property type="entry name" value="DUF1553"/>
</dbReference>
<dbReference type="SUPFAM" id="SSF50978">
    <property type="entry name" value="WD40 repeat-like"/>
    <property type="match status" value="1"/>
</dbReference>
<evidence type="ECO:0000259" key="5">
    <source>
        <dbReference type="Pfam" id="PF07583"/>
    </source>
</evidence>
<dbReference type="InterPro" id="IPR011429">
    <property type="entry name" value="Cyt_c_Planctomycete-type"/>
</dbReference>
<name>A0A7W7Y6Z1_9BACT</name>
<dbReference type="InterPro" id="IPR001680">
    <property type="entry name" value="WD40_rpt"/>
</dbReference>
<dbReference type="EMBL" id="JACHIG010000001">
    <property type="protein sequence ID" value="MBB5030670.1"/>
    <property type="molecule type" value="Genomic_DNA"/>
</dbReference>
<dbReference type="PANTHER" id="PTHR35889">
    <property type="entry name" value="CYCLOINULO-OLIGOSACCHARIDE FRUCTANOTRANSFERASE-RELATED"/>
    <property type="match status" value="1"/>
</dbReference>
<feature type="domain" description="Cytochrome C Planctomycete-type" evidence="7">
    <location>
        <begin position="37"/>
        <end position="93"/>
    </location>
</feature>
<feature type="chain" id="PRO_5031048352" evidence="4">
    <location>
        <begin position="20"/>
        <end position="1159"/>
    </location>
</feature>
<feature type="repeat" description="WD" evidence="3">
    <location>
        <begin position="307"/>
        <end position="348"/>
    </location>
</feature>
<sequence length="1159" mass="125864">MIQSRYVISLFLLTTPLAAEVAKVHPAQAMGLLKTQCLGCHNADKKKGGLSLETRDLALKGGENGAAMVSGDADHSALIAALSDPGDAHMPPKKQLPEKQINLLKAWVNAGAPWDDAALKQFGELTPADKLAALPAGHTPAEAIAISTDGKRLAVGRGNAVIIHDLAAPGAPVVATLTGHKDVVQSLAWSADGTLLAAGGYRSLLVWNAADWKVKHTLAAPLEGRVTGLLFLPDNATLILADGAMSLKGVLHRWKLGEPKPAQTVEAHADNVLSLALSKDGKQIATGGADNLAKVWDAATLKETAKIEGHVGHIVAVGFNTDGKWLATGSADKDLKVWDIASKEMIMLLGDKSSPVNALLWSPDSTSLTYFNDNGSVHSVTELKEHDGVRLAFTSGKDKKVGSIEGVPNAAVLSPDGKNVYAATDAGEVYQIDEKQKIAKLAVPAAVAPPAPNPKALSFTQDILPVLSKAGCNLGSCHAKSSGQAGFKLSIFAFDPKGDYMELAKDSRGRRVFPAMPEDSLLLLKATVRVQHEGGQRFEPDSESAKTIAEWIRQGMPYETPGQPTLTGIEVQPAEKTYRKNEAGVLKVTARYSNGTSRDVTALTDYISSEKAIATVDEEGHMKTTTESGETVIVARYMGQVAISRVAVPADKLLPPERYAGLTVSNEIDKLVYTRLQKLGHLPSDTCTDAEFLRRSTLDAIGMLPTVEEARAFAASKDPKKHEQWVDALLQRPEWADHWAIKWGDLIRPNPSRVGVKPVYLLDQWLRQSFRENKPWDRLVRELLTAQGNTHHDGPVAIWRDKREPVDAATFVGQIFLGVRLECAKCHHHPTEKWDLTDYYQMAAFFTQMKRKGQGISAPISGEPEQMWFAPGNAGIEHPVTKATLKPRPPADKEIAIPETTDPRAALADWMTNPHNPYFAPAIVNRVWSSFMGRGIVDPVDDFRASNPPSNAALLDWLAQDFVKHGYDLKHLMRTIMLSQVYRLSSTPNETNVADVKNYSRSYRRRLPAETLLDAVCAVTEVRETFSGMPSDSLAKQTWNHKLESQFMDAFGRPNASSECPCERDAKPSVVQALHLMNSTKLQDMLVSAKGRAARLAKSDLKSAQIVEELYLASYSRLPTAEEAAIAGKAVDAGAANRQAAIEDVMWSLLNSAEFVFNH</sequence>
<keyword evidence="9" id="KW-1185">Reference proteome</keyword>
<keyword evidence="4" id="KW-0732">Signal</keyword>
<dbReference type="SUPFAM" id="SSF49373">
    <property type="entry name" value="Invasin/intimin cell-adhesion fragments"/>
    <property type="match status" value="1"/>
</dbReference>
<evidence type="ECO:0000313" key="8">
    <source>
        <dbReference type="EMBL" id="MBB5030670.1"/>
    </source>
</evidence>
<dbReference type="InterPro" id="IPR036909">
    <property type="entry name" value="Cyt_c-like_dom_sf"/>
</dbReference>
<comment type="caution">
    <text evidence="8">The sequence shown here is derived from an EMBL/GenBank/DDBJ whole genome shotgun (WGS) entry which is preliminary data.</text>
</comment>
<keyword evidence="2" id="KW-0677">Repeat</keyword>
<evidence type="ECO:0000256" key="4">
    <source>
        <dbReference type="SAM" id="SignalP"/>
    </source>
</evidence>
<dbReference type="CDD" id="cd00200">
    <property type="entry name" value="WD40"/>
    <property type="match status" value="1"/>
</dbReference>
<organism evidence="8 9">
    <name type="scientific">Prosthecobacter vanneervenii</name>
    <dbReference type="NCBI Taxonomy" id="48466"/>
    <lineage>
        <taxon>Bacteria</taxon>
        <taxon>Pseudomonadati</taxon>
        <taxon>Verrucomicrobiota</taxon>
        <taxon>Verrucomicrobiia</taxon>
        <taxon>Verrucomicrobiales</taxon>
        <taxon>Verrucomicrobiaceae</taxon>
        <taxon>Prosthecobacter</taxon>
    </lineage>
</organism>
<feature type="domain" description="DUF1553" evidence="6">
    <location>
        <begin position="904"/>
        <end position="1128"/>
    </location>
</feature>
<dbReference type="SUPFAM" id="SSF46626">
    <property type="entry name" value="Cytochrome c"/>
    <property type="match status" value="1"/>
</dbReference>
<dbReference type="Pfam" id="PF07635">
    <property type="entry name" value="PSCyt1"/>
    <property type="match status" value="1"/>
</dbReference>
<dbReference type="InterPro" id="IPR019775">
    <property type="entry name" value="WD40_repeat_CS"/>
</dbReference>